<evidence type="ECO:0000256" key="3">
    <source>
        <dbReference type="ARBA" id="ARBA00022692"/>
    </source>
</evidence>
<evidence type="ECO:0000256" key="2">
    <source>
        <dbReference type="ARBA" id="ARBA00006484"/>
    </source>
</evidence>
<dbReference type="Pfam" id="PF00106">
    <property type="entry name" value="adh_short"/>
    <property type="match status" value="1"/>
</dbReference>
<dbReference type="Proteomes" id="UP000800097">
    <property type="component" value="Unassembled WGS sequence"/>
</dbReference>
<evidence type="ECO:0000256" key="8">
    <source>
        <dbReference type="ARBA" id="ARBA00023136"/>
    </source>
</evidence>
<evidence type="ECO:0000256" key="5">
    <source>
        <dbReference type="ARBA" id="ARBA00022989"/>
    </source>
</evidence>
<dbReference type="EMBL" id="ML986504">
    <property type="protein sequence ID" value="KAF2274224.1"/>
    <property type="molecule type" value="Genomic_DNA"/>
</dbReference>
<dbReference type="GeneID" id="54549666"/>
<evidence type="ECO:0000256" key="7">
    <source>
        <dbReference type="ARBA" id="ARBA00023098"/>
    </source>
</evidence>
<dbReference type="AlphaFoldDB" id="A0A6A6JDB2"/>
<dbReference type="RefSeq" id="XP_033651763.1">
    <property type="nucleotide sequence ID" value="XM_033796491.1"/>
</dbReference>
<feature type="transmembrane region" description="Helical" evidence="13">
    <location>
        <begin position="12"/>
        <end position="35"/>
    </location>
</feature>
<dbReference type="PRINTS" id="PR00080">
    <property type="entry name" value="SDRFAMILY"/>
</dbReference>
<evidence type="ECO:0000256" key="4">
    <source>
        <dbReference type="ARBA" id="ARBA00022857"/>
    </source>
</evidence>
<dbReference type="InterPro" id="IPR002347">
    <property type="entry name" value="SDR_fam"/>
</dbReference>
<accession>A0A6A6JDB2</accession>
<dbReference type="GO" id="GO:0052650">
    <property type="term" value="F:all-trans-retinol dehydrogenase (NADP+) activity"/>
    <property type="evidence" value="ECO:0007669"/>
    <property type="project" value="UniProtKB-ARBA"/>
</dbReference>
<keyword evidence="4" id="KW-0521">NADP</keyword>
<dbReference type="GO" id="GO:0016020">
    <property type="term" value="C:membrane"/>
    <property type="evidence" value="ECO:0007669"/>
    <property type="project" value="UniProtKB-SubCell"/>
</dbReference>
<reference evidence="14" key="1">
    <citation type="journal article" date="2020" name="Stud. Mycol.">
        <title>101 Dothideomycetes genomes: a test case for predicting lifestyles and emergence of pathogens.</title>
        <authorList>
            <person name="Haridas S."/>
            <person name="Albert R."/>
            <person name="Binder M."/>
            <person name="Bloem J."/>
            <person name="Labutti K."/>
            <person name="Salamov A."/>
            <person name="Andreopoulos B."/>
            <person name="Baker S."/>
            <person name="Barry K."/>
            <person name="Bills G."/>
            <person name="Bluhm B."/>
            <person name="Cannon C."/>
            <person name="Castanera R."/>
            <person name="Culley D."/>
            <person name="Daum C."/>
            <person name="Ezra D."/>
            <person name="Gonzalez J."/>
            <person name="Henrissat B."/>
            <person name="Kuo A."/>
            <person name="Liang C."/>
            <person name="Lipzen A."/>
            <person name="Lutzoni F."/>
            <person name="Magnuson J."/>
            <person name="Mondo S."/>
            <person name="Nolan M."/>
            <person name="Ohm R."/>
            <person name="Pangilinan J."/>
            <person name="Park H.-J."/>
            <person name="Ramirez L."/>
            <person name="Alfaro M."/>
            <person name="Sun H."/>
            <person name="Tritt A."/>
            <person name="Yoshinaga Y."/>
            <person name="Zwiers L.-H."/>
            <person name="Turgeon B."/>
            <person name="Goodwin S."/>
            <person name="Spatafora J."/>
            <person name="Crous P."/>
            <person name="Grigoriev I."/>
        </authorList>
    </citation>
    <scope>NUCLEOTIDE SEQUENCE</scope>
    <source>
        <strain evidence="14">CBS 379.55</strain>
    </source>
</reference>
<sequence length="360" mass="39120">MSAAATIIRLQNLVSLSVSHIALNPVITASLLWILTKGPESVKEFLVSRSASLRDPVRFAKIVRTLKTLLVVGLLGKVNKQLNTIALNAWRLKSEKKRWKLTQEIAVVTGGCSGIGELTVKGLWKKSVKIVILDIQDLPSGLQNTGNIHYFKCDITDPAAVRETAKRIQATVGTPSILINNAGIGGAHAILDTSDEYLRKIFDVNLLSNWYTVKAFLPDMIAKNKGHIVTIASTASYAGVAGMVDYTATKAGVLAFHEGLNQELRLRYHAPNVLTTSIHPNWVKTPLIGEWETALRVAQQPIIEPQVVADAVVKQIASATGGQVFLPNTVSTVSHLRGLPNWFQEAFRATVGSVIVKSLK</sequence>
<evidence type="ECO:0000256" key="6">
    <source>
        <dbReference type="ARBA" id="ARBA00023002"/>
    </source>
</evidence>
<keyword evidence="6" id="KW-0560">Oxidoreductase</keyword>
<proteinExistence type="inferred from homology"/>
<dbReference type="FunFam" id="3.40.50.720:FF:000131">
    <property type="entry name" value="Short-chain dehydrogenase/reductase 3"/>
    <property type="match status" value="1"/>
</dbReference>
<keyword evidence="5 13" id="KW-1133">Transmembrane helix</keyword>
<evidence type="ECO:0000313" key="14">
    <source>
        <dbReference type="EMBL" id="KAF2274224.1"/>
    </source>
</evidence>
<evidence type="ECO:0000256" key="13">
    <source>
        <dbReference type="SAM" id="Phobius"/>
    </source>
</evidence>
<dbReference type="OrthoDB" id="10253736at2759"/>
<keyword evidence="8 13" id="KW-0472">Membrane</keyword>
<evidence type="ECO:0000256" key="11">
    <source>
        <dbReference type="ARBA" id="ARBA00082544"/>
    </source>
</evidence>
<dbReference type="PANTHER" id="PTHR24322">
    <property type="entry name" value="PKSB"/>
    <property type="match status" value="1"/>
</dbReference>
<comment type="similarity">
    <text evidence="2 12">Belongs to the short-chain dehydrogenases/reductases (SDR) family.</text>
</comment>
<evidence type="ECO:0000256" key="12">
    <source>
        <dbReference type="RuleBase" id="RU000363"/>
    </source>
</evidence>
<dbReference type="InterPro" id="IPR036291">
    <property type="entry name" value="NAD(P)-bd_dom_sf"/>
</dbReference>
<dbReference type="PANTHER" id="PTHR24322:SF736">
    <property type="entry name" value="RETINOL DEHYDROGENASE 10"/>
    <property type="match status" value="1"/>
</dbReference>
<protein>
    <recommendedName>
        <fullName evidence="10">Short-chain dehydrogenase/reductase 3</fullName>
    </recommendedName>
    <alternativeName>
        <fullName evidence="11">Retinal short-chain dehydrogenase/reductase 1</fullName>
    </alternativeName>
</protein>
<comment type="function">
    <text evidence="9">Catalyzes the reduction of all-trans-retinal to all-trans-retinol in the presence of NADPH.</text>
</comment>
<keyword evidence="15" id="KW-1185">Reference proteome</keyword>
<evidence type="ECO:0000313" key="15">
    <source>
        <dbReference type="Proteomes" id="UP000800097"/>
    </source>
</evidence>
<keyword evidence="7" id="KW-0443">Lipid metabolism</keyword>
<name>A0A6A6JDB2_WESOR</name>
<dbReference type="CDD" id="cd05339">
    <property type="entry name" value="17beta-HSDXI-like_SDR_c"/>
    <property type="match status" value="1"/>
</dbReference>
<gene>
    <name evidence="14" type="ORF">EI97DRAFT_402607</name>
</gene>
<evidence type="ECO:0000256" key="10">
    <source>
        <dbReference type="ARBA" id="ARBA00068717"/>
    </source>
</evidence>
<dbReference type="PRINTS" id="PR00081">
    <property type="entry name" value="GDHRDH"/>
</dbReference>
<dbReference type="Gene3D" id="3.40.50.720">
    <property type="entry name" value="NAD(P)-binding Rossmann-like Domain"/>
    <property type="match status" value="1"/>
</dbReference>
<evidence type="ECO:0000256" key="1">
    <source>
        <dbReference type="ARBA" id="ARBA00004141"/>
    </source>
</evidence>
<evidence type="ECO:0000256" key="9">
    <source>
        <dbReference type="ARBA" id="ARBA00059620"/>
    </source>
</evidence>
<organism evidence="14 15">
    <name type="scientific">Westerdykella ornata</name>
    <dbReference type="NCBI Taxonomy" id="318751"/>
    <lineage>
        <taxon>Eukaryota</taxon>
        <taxon>Fungi</taxon>
        <taxon>Dikarya</taxon>
        <taxon>Ascomycota</taxon>
        <taxon>Pezizomycotina</taxon>
        <taxon>Dothideomycetes</taxon>
        <taxon>Pleosporomycetidae</taxon>
        <taxon>Pleosporales</taxon>
        <taxon>Sporormiaceae</taxon>
        <taxon>Westerdykella</taxon>
    </lineage>
</organism>
<keyword evidence="3 13" id="KW-0812">Transmembrane</keyword>
<dbReference type="SUPFAM" id="SSF51735">
    <property type="entry name" value="NAD(P)-binding Rossmann-fold domains"/>
    <property type="match status" value="1"/>
</dbReference>
<comment type="subcellular location">
    <subcellularLocation>
        <location evidence="1">Membrane</location>
        <topology evidence="1">Multi-pass membrane protein</topology>
    </subcellularLocation>
</comment>